<name>A0A1T4KWJ9_PORCN</name>
<evidence type="ECO:0000313" key="1">
    <source>
        <dbReference type="EMBL" id="SJZ46791.1"/>
    </source>
</evidence>
<reference evidence="1 2" key="1">
    <citation type="submission" date="2017-02" db="EMBL/GenBank/DDBJ databases">
        <authorList>
            <person name="Peterson S.W."/>
        </authorList>
    </citation>
    <scope>NUCLEOTIDE SEQUENCE [LARGE SCALE GENOMIC DNA]</scope>
    <source>
        <strain evidence="1 2">ATCC 700135</strain>
    </source>
</reference>
<dbReference type="AlphaFoldDB" id="A0A1T4KWJ9"/>
<accession>A0A1T4KWJ9</accession>
<gene>
    <name evidence="1" type="ORF">SAMN02745205_00886</name>
</gene>
<dbReference type="EMBL" id="FUWL01000006">
    <property type="protein sequence ID" value="SJZ46791.1"/>
    <property type="molecule type" value="Genomic_DNA"/>
</dbReference>
<dbReference type="RefSeq" id="WP_078735666.1">
    <property type="nucleotide sequence ID" value="NZ_LR134506.1"/>
</dbReference>
<protein>
    <submittedName>
        <fullName evidence="1">Uncharacterized protein</fullName>
    </submittedName>
</protein>
<evidence type="ECO:0000313" key="2">
    <source>
        <dbReference type="Proteomes" id="UP000189956"/>
    </source>
</evidence>
<organism evidence="1 2">
    <name type="scientific">Porphyromonas cangingivalis</name>
    <dbReference type="NCBI Taxonomy" id="36874"/>
    <lineage>
        <taxon>Bacteria</taxon>
        <taxon>Pseudomonadati</taxon>
        <taxon>Bacteroidota</taxon>
        <taxon>Bacteroidia</taxon>
        <taxon>Bacteroidales</taxon>
        <taxon>Porphyromonadaceae</taxon>
        <taxon>Porphyromonas</taxon>
    </lineage>
</organism>
<dbReference type="Proteomes" id="UP000189956">
    <property type="component" value="Unassembled WGS sequence"/>
</dbReference>
<sequence length="116" mass="13118">MTKVVRLDLEDPGTFPKSSSCGFDTHFGTYAERLRKIGRSLHDIGYCIRRGGRFPNLCKFEEQNDNDDMGGFFWGGSRVITSLITSLTVLYDEETYYDDGDTVDVAVLRGKETTDE</sequence>
<proteinExistence type="predicted"/>